<evidence type="ECO:0000313" key="3">
    <source>
        <dbReference type="EMBL" id="AEA47230.1"/>
    </source>
</evidence>
<dbReference type="Pfam" id="PF06202">
    <property type="entry name" value="GDE_C"/>
    <property type="match status" value="1"/>
</dbReference>
<evidence type="ECO:0000259" key="1">
    <source>
        <dbReference type="Pfam" id="PF06202"/>
    </source>
</evidence>
<dbReference type="PANTHER" id="PTHR10569:SF2">
    <property type="entry name" value="GLYCOGEN DEBRANCHING ENZYME"/>
    <property type="match status" value="1"/>
</dbReference>
<organism evidence="3 4">
    <name type="scientific">Archaeoglobus veneficus (strain DSM 11195 / SNP6)</name>
    <dbReference type="NCBI Taxonomy" id="693661"/>
    <lineage>
        <taxon>Archaea</taxon>
        <taxon>Methanobacteriati</taxon>
        <taxon>Methanobacteriota</taxon>
        <taxon>Archaeoglobi</taxon>
        <taxon>Archaeoglobales</taxon>
        <taxon>Archaeoglobaceae</taxon>
        <taxon>Archaeoglobus</taxon>
    </lineage>
</organism>
<dbReference type="InterPro" id="IPR012341">
    <property type="entry name" value="6hp_glycosidase-like_sf"/>
</dbReference>
<dbReference type="Pfam" id="PF12439">
    <property type="entry name" value="GDE_N"/>
    <property type="match status" value="1"/>
</dbReference>
<name>F2KMN3_ARCVS</name>
<dbReference type="STRING" id="693661.Arcve_1223"/>
<gene>
    <name evidence="3" type="ordered locus">Arcve_1223</name>
</gene>
<evidence type="ECO:0000313" key="4">
    <source>
        <dbReference type="Proteomes" id="UP000008136"/>
    </source>
</evidence>
<evidence type="ECO:0000259" key="2">
    <source>
        <dbReference type="Pfam" id="PF12439"/>
    </source>
</evidence>
<dbReference type="EMBL" id="CP002588">
    <property type="protein sequence ID" value="AEA47230.1"/>
    <property type="molecule type" value="Genomic_DNA"/>
</dbReference>
<dbReference type="InterPro" id="IPR010401">
    <property type="entry name" value="AGL/Gdb1"/>
</dbReference>
<dbReference type="Proteomes" id="UP000008136">
    <property type="component" value="Chromosome"/>
</dbReference>
<keyword evidence="4" id="KW-1185">Reference proteome</keyword>
<dbReference type="GO" id="GO:0004135">
    <property type="term" value="F:amylo-alpha-1,6-glucosidase activity"/>
    <property type="evidence" value="ECO:0007669"/>
    <property type="project" value="InterPro"/>
</dbReference>
<dbReference type="Gene3D" id="1.50.10.10">
    <property type="match status" value="1"/>
</dbReference>
<dbReference type="HOGENOM" id="CLU_026835_0_0_2"/>
<accession>F2KMN3</accession>
<feature type="domain" description="Glycogen debranching enzyme C-terminal" evidence="1">
    <location>
        <begin position="242"/>
        <end position="566"/>
    </location>
</feature>
<feature type="domain" description="Glycogen debranching enzyme bacterial and archaeal type N-terminal" evidence="2">
    <location>
        <begin position="26"/>
        <end position="202"/>
    </location>
</feature>
<dbReference type="AlphaFoldDB" id="F2KMN3"/>
<dbReference type="GO" id="GO:0004134">
    <property type="term" value="F:4-alpha-glucanotransferase activity"/>
    <property type="evidence" value="ECO:0007669"/>
    <property type="project" value="InterPro"/>
</dbReference>
<dbReference type="PANTHER" id="PTHR10569">
    <property type="entry name" value="GLYCOGEN DEBRANCHING ENZYME"/>
    <property type="match status" value="1"/>
</dbReference>
<protein>
    <submittedName>
        <fullName evidence="3">Amylo-alpha-16-glucosidase</fullName>
    </submittedName>
</protein>
<dbReference type="OrthoDB" id="8543at2157"/>
<dbReference type="InterPro" id="IPR032790">
    <property type="entry name" value="GDE_C"/>
</dbReference>
<reference evidence="3 4" key="1">
    <citation type="submission" date="2011-03" db="EMBL/GenBank/DDBJ databases">
        <title>The complete genome of Archaeoglobus veneficus SNP6.</title>
        <authorList>
            <consortium name="US DOE Joint Genome Institute (JGI-PGF)"/>
            <person name="Lucas S."/>
            <person name="Copeland A."/>
            <person name="Lapidus A."/>
            <person name="Bruce D."/>
            <person name="Goodwin L."/>
            <person name="Pitluck S."/>
            <person name="Kyrpides N."/>
            <person name="Mavromatis K."/>
            <person name="Pagani I."/>
            <person name="Ivanova N."/>
            <person name="Mikhailova N."/>
            <person name="Lu M."/>
            <person name="Detter J.C."/>
            <person name="Tapia R."/>
            <person name="Han C."/>
            <person name="Land M."/>
            <person name="Hauser L."/>
            <person name="Markowitz V."/>
            <person name="Cheng J.-F."/>
            <person name="Hugenholtz P."/>
            <person name="Woyke T."/>
            <person name="Wu D."/>
            <person name="Spring S."/>
            <person name="Brambilla E."/>
            <person name="Klenk H.-P."/>
            <person name="Eisen J.A."/>
        </authorList>
    </citation>
    <scope>NUCLEOTIDE SEQUENCE [LARGE SCALE GENOMIC DNA]</scope>
    <source>
        <strain>SNP6</strain>
    </source>
</reference>
<dbReference type="eggNOG" id="arCOG03287">
    <property type="taxonomic scope" value="Archaea"/>
</dbReference>
<dbReference type="InterPro" id="IPR024742">
    <property type="entry name" value="Glycogen_debranch_N"/>
</dbReference>
<dbReference type="InterPro" id="IPR008928">
    <property type="entry name" value="6-hairpin_glycosidase_sf"/>
</dbReference>
<dbReference type="GeneID" id="10394340"/>
<proteinExistence type="predicted"/>
<dbReference type="KEGG" id="ave:Arcve_1223"/>
<dbReference type="GO" id="GO:0005980">
    <property type="term" value="P:glycogen catabolic process"/>
    <property type="evidence" value="ECO:0007669"/>
    <property type="project" value="InterPro"/>
</dbReference>
<sequence>MIGFGRELKDYSFASRREFILVSGNAYCSSSLAGNTRKYHGLLVCNGRVYLSALDEFVNGRRISSARYADCICDEGLEFIQAFGLYPPTFHYFIDSTAVRKTISFDGAVRITYDVCGKADIAVVPLVADRGVHKTRKTFDFRQKKIGNGVSVGKLTIKSSADFYENPDVYWNVFYERDFERGYECVENLYTPGRFIARVSNGSFEIVANVDGCEIYESLAENQKARSAIECLELAANSFVVGDTIYAGHHWFAEPWGRDTFVSLPGLLIERSRLDVARKVFKFFATRMKRGLIPNRTSSEVSDVSDQSDCYNSSDASLWFVYALEKYLEKTGDTEFVEKMKPYVEDIVVRYPESGVAELDKGLISVRACSTWMDTRFTPREGKPVEVNALWINTLRFADRIGIHCPDSSVKAEKAFRRFWNPKKGCFYDVIDPYDDSIRPSQVIAVALNTADEGKATSILEVVGKELLTPYGLRTLSPRDKRYIGRFRGDESYHNGCVWPWLLGFYVEALLNHGWAKDRLQLLIAPLLEHVRDVGLGTISEIFDGDAPHEPNGCISQAWSVAEVIRAYRLLE</sequence>
<dbReference type="SUPFAM" id="SSF48208">
    <property type="entry name" value="Six-hairpin glycosidases"/>
    <property type="match status" value="1"/>
</dbReference>
<dbReference type="RefSeq" id="WP_013683892.1">
    <property type="nucleotide sequence ID" value="NC_015320.1"/>
</dbReference>